<name>A0A1Z2XUS2_9FIRM</name>
<evidence type="ECO:0000313" key="4">
    <source>
        <dbReference type="Proteomes" id="UP000196710"/>
    </source>
</evidence>
<dbReference type="EMBL" id="CP021422">
    <property type="protein sequence ID" value="ASB42204.1"/>
    <property type="molecule type" value="Genomic_DNA"/>
</dbReference>
<feature type="transmembrane region" description="Helical" evidence="1">
    <location>
        <begin position="175"/>
        <end position="198"/>
    </location>
</feature>
<dbReference type="RefSeq" id="WP_066538387.1">
    <property type="nucleotide sequence ID" value="NZ_CP021422.1"/>
</dbReference>
<evidence type="ECO:0000256" key="1">
    <source>
        <dbReference type="SAM" id="Phobius"/>
    </source>
</evidence>
<reference evidence="3 5" key="3">
    <citation type="submission" date="2020-11" db="EMBL/GenBank/DDBJ databases">
        <title>Closed and high quality bacterial genomes of the OMM12 community.</title>
        <authorList>
            <person name="Marbouty M."/>
            <person name="Lamy-Besnier Q."/>
            <person name="Debarbieux L."/>
            <person name="Koszul R."/>
        </authorList>
    </citation>
    <scope>NUCLEOTIDE SEQUENCE [LARGE SCALE GENOMIC DNA]</scope>
    <source>
        <strain evidence="3 5">KB18</strain>
    </source>
</reference>
<dbReference type="Pfam" id="PF18159">
    <property type="entry name" value="S_4TM"/>
    <property type="match status" value="1"/>
</dbReference>
<accession>A0A1Z2XUS2</accession>
<keyword evidence="1" id="KW-0472">Membrane</keyword>
<evidence type="ECO:0000313" key="5">
    <source>
        <dbReference type="Proteomes" id="UP000596035"/>
    </source>
</evidence>
<dbReference type="Proteomes" id="UP000596035">
    <property type="component" value="Chromosome"/>
</dbReference>
<organism evidence="3 5">
    <name type="scientific">Acutalibacter muris</name>
    <dbReference type="NCBI Taxonomy" id="1796620"/>
    <lineage>
        <taxon>Bacteria</taxon>
        <taxon>Bacillati</taxon>
        <taxon>Bacillota</taxon>
        <taxon>Clostridia</taxon>
        <taxon>Eubacteriales</taxon>
        <taxon>Acutalibacteraceae</taxon>
        <taxon>Acutalibacter</taxon>
    </lineage>
</organism>
<dbReference type="InterPro" id="IPR049920">
    <property type="entry name" value="IK1_05631-like"/>
</dbReference>
<feature type="transmembrane region" description="Helical" evidence="1">
    <location>
        <begin position="204"/>
        <end position="222"/>
    </location>
</feature>
<sequence length="291" mass="33459">MNAKSIMERQNEDKMLRYQFSARRHFNLAEKWNYACWALLAVSWASMFLPDTEPLNTIRNVGIVVIDLIATFCAVRTEKNAQLASALRAHFDAYVFGLEQLSDFGNKWELDEITLKDKERFPQEFDIQTKHNGSDVPPGVKDWYEIDESKEGIAAILECHGLNTRWETRLEKYRIIAFIVMLVLLISIMVAMLCISAVGPLTVLLSSVGLIIHICKRINISLHRYRVMIQINTLRDAVEVSNTLDSVVLLQKNINEYRAFPVLGIDLVHKLRAKTWTERDRSIQQDNSSSM</sequence>
<evidence type="ECO:0000313" key="2">
    <source>
        <dbReference type="EMBL" id="ASB42204.1"/>
    </source>
</evidence>
<evidence type="ECO:0008006" key="6">
    <source>
        <dbReference type="Google" id="ProtNLM"/>
    </source>
</evidence>
<keyword evidence="1" id="KW-1133">Transmembrane helix</keyword>
<dbReference type="KEGG" id="amur:ADH66_16970"/>
<proteinExistence type="predicted"/>
<dbReference type="Proteomes" id="UP000196710">
    <property type="component" value="Chromosome"/>
</dbReference>
<protein>
    <recommendedName>
        <fullName evidence="6">SMODS and SLOG-associating 2TM effector domain-containing protein</fullName>
    </recommendedName>
</protein>
<gene>
    <name evidence="2" type="ORF">ADH66_16970</name>
    <name evidence="3" type="ORF">I5Q82_07360</name>
</gene>
<dbReference type="EMBL" id="CP065321">
    <property type="protein sequence ID" value="QQR31479.1"/>
    <property type="molecule type" value="Genomic_DNA"/>
</dbReference>
<keyword evidence="4" id="KW-1185">Reference proteome</keyword>
<reference evidence="4" key="2">
    <citation type="submission" date="2017-05" db="EMBL/GenBank/DDBJ databases">
        <title>Improved OligoMM genomes.</title>
        <authorList>
            <person name="Garzetti D."/>
        </authorList>
    </citation>
    <scope>NUCLEOTIDE SEQUENCE [LARGE SCALE GENOMIC DNA]</scope>
    <source>
        <strain evidence="4">KB18</strain>
    </source>
</reference>
<dbReference type="AlphaFoldDB" id="A0A1Z2XUS2"/>
<evidence type="ECO:0000313" key="3">
    <source>
        <dbReference type="EMBL" id="QQR31479.1"/>
    </source>
</evidence>
<keyword evidence="1" id="KW-0812">Transmembrane</keyword>
<reference evidence="2" key="1">
    <citation type="journal article" date="2017" name="Genome Announc.">
        <title>High-Quality Whole-Genome Sequences of the Oligo-Mouse-Microbiota Bacterial Community.</title>
        <authorList>
            <person name="Garzetti D."/>
            <person name="Brugiroux S."/>
            <person name="Bunk B."/>
            <person name="Pukall R."/>
            <person name="McCoy K.D."/>
            <person name="Macpherson A.J."/>
            <person name="Stecher B."/>
        </authorList>
    </citation>
    <scope>NUCLEOTIDE SEQUENCE</scope>
    <source>
        <strain evidence="2">KB18</strain>
    </source>
</reference>